<name>A0A3G1B4K7_9ARCH</name>
<evidence type="ECO:0000256" key="1">
    <source>
        <dbReference type="ARBA" id="ARBA00008791"/>
    </source>
</evidence>
<organism evidence="3 4">
    <name type="scientific">Candidatus Nitrosotenuis cloacae</name>
    <dbReference type="NCBI Taxonomy" id="1603555"/>
    <lineage>
        <taxon>Archaea</taxon>
        <taxon>Nitrososphaerota</taxon>
        <taxon>Candidatus Nitrosotenuis</taxon>
    </lineage>
</organism>
<protein>
    <recommendedName>
        <fullName evidence="2">UspA domain-containing protein</fullName>
    </recommendedName>
</protein>
<keyword evidence="4" id="KW-1185">Reference proteome</keyword>
<dbReference type="InterPro" id="IPR006015">
    <property type="entry name" value="Universal_stress_UspA"/>
</dbReference>
<dbReference type="EMBL" id="CP011097">
    <property type="protein sequence ID" value="AJZ75885.2"/>
    <property type="molecule type" value="Genomic_DNA"/>
</dbReference>
<feature type="domain" description="UspA" evidence="2">
    <location>
        <begin position="4"/>
        <end position="141"/>
    </location>
</feature>
<dbReference type="RefSeq" id="WP_048188736.1">
    <property type="nucleotide sequence ID" value="NZ_CP011097.1"/>
</dbReference>
<sequence length="142" mass="15462">MSQKKILVAVDRSDMDKSVVKSALDVARNTDSSIIILSVIDIAKFIASVGELNYNSIMGEEKGLEKYLQNLIKNTAKNDKKIEFRIMQGDPASKICEFAKELGASLVVIGTRGLGKIKSKLLGSVSENVIKNCNCSVLIVRS</sequence>
<dbReference type="PANTHER" id="PTHR46268:SF6">
    <property type="entry name" value="UNIVERSAL STRESS PROTEIN UP12"/>
    <property type="match status" value="1"/>
</dbReference>
<gene>
    <name evidence="3" type="ORF">SU86_005340</name>
</gene>
<dbReference type="STRING" id="1603555.SU86_005340"/>
<dbReference type="CDD" id="cd00293">
    <property type="entry name" value="USP-like"/>
    <property type="match status" value="1"/>
</dbReference>
<dbReference type="OrthoDB" id="105697at2157"/>
<evidence type="ECO:0000259" key="2">
    <source>
        <dbReference type="Pfam" id="PF00582"/>
    </source>
</evidence>
<dbReference type="KEGG" id="tah:SU86_005340"/>
<dbReference type="InterPro" id="IPR006016">
    <property type="entry name" value="UspA"/>
</dbReference>
<dbReference type="Proteomes" id="UP000266745">
    <property type="component" value="Chromosome"/>
</dbReference>
<comment type="similarity">
    <text evidence="1">Belongs to the universal stress protein A family.</text>
</comment>
<reference evidence="3 4" key="1">
    <citation type="journal article" date="2016" name="Sci. Rep.">
        <title>A novel ammonia-oxidizing archaeon from wastewater treatment plant: Its enrichment, physiological and genomic characteristics.</title>
        <authorList>
            <person name="Li Y."/>
            <person name="Ding K."/>
            <person name="Wen X."/>
            <person name="Zhang B."/>
            <person name="Shen B."/>
            <person name="Yang Y."/>
        </authorList>
    </citation>
    <scope>NUCLEOTIDE SEQUENCE [LARGE SCALE GENOMIC DNA]</scope>
    <source>
        <strain evidence="3 4">SAT1</strain>
    </source>
</reference>
<dbReference type="InterPro" id="IPR014729">
    <property type="entry name" value="Rossmann-like_a/b/a_fold"/>
</dbReference>
<evidence type="ECO:0000313" key="3">
    <source>
        <dbReference type="EMBL" id="AJZ75885.2"/>
    </source>
</evidence>
<dbReference type="GeneID" id="24875822"/>
<dbReference type="Gene3D" id="3.40.50.620">
    <property type="entry name" value="HUPs"/>
    <property type="match status" value="1"/>
</dbReference>
<dbReference type="PANTHER" id="PTHR46268">
    <property type="entry name" value="STRESS RESPONSE PROTEIN NHAX"/>
    <property type="match status" value="1"/>
</dbReference>
<proteinExistence type="inferred from homology"/>
<dbReference type="PRINTS" id="PR01438">
    <property type="entry name" value="UNVRSLSTRESS"/>
</dbReference>
<dbReference type="AlphaFoldDB" id="A0A3G1B4K7"/>
<accession>A0A3G1B4K7</accession>
<dbReference type="SUPFAM" id="SSF52402">
    <property type="entry name" value="Adenine nucleotide alpha hydrolases-like"/>
    <property type="match status" value="1"/>
</dbReference>
<dbReference type="Pfam" id="PF00582">
    <property type="entry name" value="Usp"/>
    <property type="match status" value="1"/>
</dbReference>
<evidence type="ECO:0000313" key="4">
    <source>
        <dbReference type="Proteomes" id="UP000266745"/>
    </source>
</evidence>